<gene>
    <name evidence="2" type="ORF">GCM10023205_38500</name>
</gene>
<feature type="compositionally biased region" description="Basic and acidic residues" evidence="1">
    <location>
        <begin position="17"/>
        <end position="31"/>
    </location>
</feature>
<keyword evidence="3" id="KW-1185">Reference proteome</keyword>
<dbReference type="EMBL" id="BAABHS010000012">
    <property type="protein sequence ID" value="GAA4969504.1"/>
    <property type="molecule type" value="Genomic_DNA"/>
</dbReference>
<proteinExistence type="predicted"/>
<comment type="caution">
    <text evidence="2">The sequence shown here is derived from an EMBL/GenBank/DDBJ whole genome shotgun (WGS) entry which is preliminary data.</text>
</comment>
<evidence type="ECO:0000256" key="1">
    <source>
        <dbReference type="SAM" id="MobiDB-lite"/>
    </source>
</evidence>
<accession>A0ABP9HFD9</accession>
<organism evidence="2 3">
    <name type="scientific">Yinghuangia aomiensis</name>
    <dbReference type="NCBI Taxonomy" id="676205"/>
    <lineage>
        <taxon>Bacteria</taxon>
        <taxon>Bacillati</taxon>
        <taxon>Actinomycetota</taxon>
        <taxon>Actinomycetes</taxon>
        <taxon>Kitasatosporales</taxon>
        <taxon>Streptomycetaceae</taxon>
        <taxon>Yinghuangia</taxon>
    </lineage>
</organism>
<protein>
    <submittedName>
        <fullName evidence="2">Uncharacterized protein</fullName>
    </submittedName>
</protein>
<evidence type="ECO:0000313" key="3">
    <source>
        <dbReference type="Proteomes" id="UP001500466"/>
    </source>
</evidence>
<reference evidence="3" key="1">
    <citation type="journal article" date="2019" name="Int. J. Syst. Evol. Microbiol.">
        <title>The Global Catalogue of Microorganisms (GCM) 10K type strain sequencing project: providing services to taxonomists for standard genome sequencing and annotation.</title>
        <authorList>
            <consortium name="The Broad Institute Genomics Platform"/>
            <consortium name="The Broad Institute Genome Sequencing Center for Infectious Disease"/>
            <person name="Wu L."/>
            <person name="Ma J."/>
        </authorList>
    </citation>
    <scope>NUCLEOTIDE SEQUENCE [LARGE SCALE GENOMIC DNA]</scope>
    <source>
        <strain evidence="3">JCM 17986</strain>
    </source>
</reference>
<feature type="region of interest" description="Disordered" evidence="1">
    <location>
        <begin position="1"/>
        <end position="63"/>
    </location>
</feature>
<sequence length="63" mass="6663">MTSGENSGLGAKPRRRYGTDEFGERADRSRAVIDSPHVRAAHRGPRADPARSTGPGRAASTTS</sequence>
<dbReference type="Proteomes" id="UP001500466">
    <property type="component" value="Unassembled WGS sequence"/>
</dbReference>
<evidence type="ECO:0000313" key="2">
    <source>
        <dbReference type="EMBL" id="GAA4969504.1"/>
    </source>
</evidence>
<name>A0ABP9HFD9_9ACTN</name>